<dbReference type="Proteomes" id="UP000318231">
    <property type="component" value="Chromosome"/>
</dbReference>
<dbReference type="GeneID" id="93848943"/>
<dbReference type="AlphaFoldDB" id="A0AAP9ACG2"/>
<dbReference type="EMBL" id="CP041200">
    <property type="protein sequence ID" value="QDI65019.1"/>
    <property type="molecule type" value="Genomic_DNA"/>
</dbReference>
<sequence length="67" mass="7482">MSLSGVLLTTSVVAIASSYAKKQTKIESVRHSFLFATNSDKTSFYGVYNITNFDKLSKIKKRCIKKS</sequence>
<protein>
    <submittedName>
        <fullName evidence="1">Uncharacterized protein</fullName>
    </submittedName>
</protein>
<evidence type="ECO:0000313" key="2">
    <source>
        <dbReference type="Proteomes" id="UP000318231"/>
    </source>
</evidence>
<name>A0AAP9ACG2_UREUR</name>
<gene>
    <name evidence="1" type="ORF">FJM05_02330</name>
</gene>
<accession>A0AAP9ACG2</accession>
<dbReference type="RefSeq" id="WP_004025707.1">
    <property type="nucleotide sequence ID" value="NZ_CP041200.1"/>
</dbReference>
<reference evidence="1 2" key="1">
    <citation type="submission" date="2019-07" db="EMBL/GenBank/DDBJ databases">
        <title>Comparative genomics of three clinical Ureaplasma species: analysis of their core genomes and virulence factors.</title>
        <authorList>
            <person name="Yang T."/>
            <person name="Zhang Y."/>
            <person name="Li X."/>
            <person name="Kong Y."/>
            <person name="Yu H."/>
            <person name="Ruan Z."/>
            <person name="Xie X."/>
            <person name="Zhang J."/>
        </authorList>
    </citation>
    <scope>NUCLEOTIDE SEQUENCE [LARGE SCALE GENOMIC DNA]</scope>
    <source>
        <strain evidence="1 2">132</strain>
    </source>
</reference>
<proteinExistence type="predicted"/>
<organism evidence="1 2">
    <name type="scientific">Ureaplasma urealyticum</name>
    <name type="common">Ureaplasma urealyticum biotype 2</name>
    <dbReference type="NCBI Taxonomy" id="2130"/>
    <lineage>
        <taxon>Bacteria</taxon>
        <taxon>Bacillati</taxon>
        <taxon>Mycoplasmatota</taxon>
        <taxon>Mycoplasmoidales</taxon>
        <taxon>Mycoplasmoidaceae</taxon>
        <taxon>Ureaplasma</taxon>
    </lineage>
</organism>
<evidence type="ECO:0000313" key="1">
    <source>
        <dbReference type="EMBL" id="QDI65019.1"/>
    </source>
</evidence>